<keyword evidence="3" id="KW-1185">Reference proteome</keyword>
<evidence type="ECO:0000313" key="2">
    <source>
        <dbReference type="EMBL" id="AXG73706.1"/>
    </source>
</evidence>
<feature type="transmembrane region" description="Helical" evidence="1">
    <location>
        <begin position="108"/>
        <end position="127"/>
    </location>
</feature>
<dbReference type="KEGG" id="fat:DVK85_05455"/>
<evidence type="ECO:0000256" key="1">
    <source>
        <dbReference type="SAM" id="Phobius"/>
    </source>
</evidence>
<dbReference type="Proteomes" id="UP000253951">
    <property type="component" value="Chromosome"/>
</dbReference>
<feature type="transmembrane region" description="Helical" evidence="1">
    <location>
        <begin position="206"/>
        <end position="227"/>
    </location>
</feature>
<accession>A0A345HAU6</accession>
<protein>
    <submittedName>
        <fullName evidence="2">Uncharacterized protein</fullName>
    </submittedName>
</protein>
<dbReference type="EMBL" id="CP031188">
    <property type="protein sequence ID" value="AXG73706.1"/>
    <property type="molecule type" value="Genomic_DNA"/>
</dbReference>
<keyword evidence="1" id="KW-0812">Transmembrane</keyword>
<feature type="transmembrane region" description="Helical" evidence="1">
    <location>
        <begin position="133"/>
        <end position="152"/>
    </location>
</feature>
<proteinExistence type="predicted"/>
<gene>
    <name evidence="2" type="ORF">DVK85_05455</name>
</gene>
<keyword evidence="1" id="KW-1133">Transmembrane helix</keyword>
<sequence>MFYQKNINCNIIMNNKDRKITAHEADRLFGFTREHFVEHYDLQSELVDHLANAIELKWQQNPDLDFEQALQAAFKKFGIFGFSDIVEKRQKALTKKYYKLLWSYFKTFFRLPQVLGTLSAVIAIYWLLKFSTILYTVFLFCGIVAGISYAIYMSVKYRRRAKKTGRKWLLEEIIYSCAGGFPIVYAPIYFQHFFSLEEKTISEPAAWLLAITLVLYYLFDYVALFVLPRKAEKHLTELYPEYHIIEKQ</sequence>
<organism evidence="2 3">
    <name type="scientific">Flavobacterium arcticum</name>
    <dbReference type="NCBI Taxonomy" id="1784713"/>
    <lineage>
        <taxon>Bacteria</taxon>
        <taxon>Pseudomonadati</taxon>
        <taxon>Bacteroidota</taxon>
        <taxon>Flavobacteriia</taxon>
        <taxon>Flavobacteriales</taxon>
        <taxon>Flavobacteriaceae</taxon>
        <taxon>Flavobacterium</taxon>
    </lineage>
</organism>
<feature type="transmembrane region" description="Helical" evidence="1">
    <location>
        <begin position="173"/>
        <end position="194"/>
    </location>
</feature>
<keyword evidence="1" id="KW-0472">Membrane</keyword>
<evidence type="ECO:0000313" key="3">
    <source>
        <dbReference type="Proteomes" id="UP000253951"/>
    </source>
</evidence>
<dbReference type="AlphaFoldDB" id="A0A345HAU6"/>
<name>A0A345HAU6_9FLAO</name>
<reference evidence="2 3" key="1">
    <citation type="submission" date="2018-07" db="EMBL/GenBank/DDBJ databases">
        <title>Complete genome sequence of Flavobacterium arcticum type strain SM1502T.</title>
        <authorList>
            <person name="Li Y."/>
            <person name="Li D.-D."/>
        </authorList>
    </citation>
    <scope>NUCLEOTIDE SEQUENCE [LARGE SCALE GENOMIC DNA]</scope>
    <source>
        <strain evidence="2 3">SM1502</strain>
    </source>
</reference>